<comment type="caution">
    <text evidence="2">The sequence shown here is derived from an EMBL/GenBank/DDBJ whole genome shotgun (WGS) entry which is preliminary data.</text>
</comment>
<name>A0ABV9ZE08_9PSEU</name>
<reference evidence="3" key="1">
    <citation type="journal article" date="2019" name="Int. J. Syst. Evol. Microbiol.">
        <title>The Global Catalogue of Microorganisms (GCM) 10K type strain sequencing project: providing services to taxonomists for standard genome sequencing and annotation.</title>
        <authorList>
            <consortium name="The Broad Institute Genomics Platform"/>
            <consortium name="The Broad Institute Genome Sequencing Center for Infectious Disease"/>
            <person name="Wu L."/>
            <person name="Ma J."/>
        </authorList>
    </citation>
    <scope>NUCLEOTIDE SEQUENCE [LARGE SCALE GENOMIC DNA]</scope>
    <source>
        <strain evidence="3">XZYJ18</strain>
    </source>
</reference>
<sequence length="66" mass="7473">MEPTPIYAALTRTDRERPATHGSGRPVTDLLRELRDETPGDRRPASVGRVPGLLTFPRHRSDRRDP</sequence>
<dbReference type="EMBL" id="JBHSKG010000004">
    <property type="protein sequence ID" value="MFC5138540.1"/>
    <property type="molecule type" value="Genomic_DNA"/>
</dbReference>
<evidence type="ECO:0000313" key="3">
    <source>
        <dbReference type="Proteomes" id="UP001596175"/>
    </source>
</evidence>
<dbReference type="RefSeq" id="WP_378020747.1">
    <property type="nucleotide sequence ID" value="NZ_JBHSKG010000004.1"/>
</dbReference>
<feature type="compositionally biased region" description="Basic and acidic residues" evidence="1">
    <location>
        <begin position="30"/>
        <end position="44"/>
    </location>
</feature>
<accession>A0ABV9ZE08</accession>
<feature type="compositionally biased region" description="Basic residues" evidence="1">
    <location>
        <begin position="57"/>
        <end position="66"/>
    </location>
</feature>
<protein>
    <submittedName>
        <fullName evidence="2">Uncharacterized protein</fullName>
    </submittedName>
</protein>
<feature type="region of interest" description="Disordered" evidence="1">
    <location>
        <begin position="1"/>
        <end position="66"/>
    </location>
</feature>
<evidence type="ECO:0000313" key="2">
    <source>
        <dbReference type="EMBL" id="MFC5138540.1"/>
    </source>
</evidence>
<dbReference type="Proteomes" id="UP001596175">
    <property type="component" value="Unassembled WGS sequence"/>
</dbReference>
<keyword evidence="3" id="KW-1185">Reference proteome</keyword>
<evidence type="ECO:0000256" key="1">
    <source>
        <dbReference type="SAM" id="MobiDB-lite"/>
    </source>
</evidence>
<gene>
    <name evidence="2" type="ORF">ACFPK1_09885</name>
</gene>
<proteinExistence type="predicted"/>
<organism evidence="2 3">
    <name type="scientific">Actinomycetospora rhizophila</name>
    <dbReference type="NCBI Taxonomy" id="1416876"/>
    <lineage>
        <taxon>Bacteria</taxon>
        <taxon>Bacillati</taxon>
        <taxon>Actinomycetota</taxon>
        <taxon>Actinomycetes</taxon>
        <taxon>Pseudonocardiales</taxon>
        <taxon>Pseudonocardiaceae</taxon>
        <taxon>Actinomycetospora</taxon>
    </lineage>
</organism>